<dbReference type="PANTHER" id="PTHR47870:SF1">
    <property type="entry name" value="CYTOCHROME C-TYPE BIOGENESIS PROTEIN CCMH"/>
    <property type="match status" value="1"/>
</dbReference>
<evidence type="ECO:0000256" key="4">
    <source>
        <dbReference type="ARBA" id="ARBA00022803"/>
    </source>
</evidence>
<evidence type="ECO:0000256" key="2">
    <source>
        <dbReference type="ARBA" id="ARBA00022737"/>
    </source>
</evidence>
<dbReference type="OrthoDB" id="9815847at2"/>
<evidence type="ECO:0000256" key="6">
    <source>
        <dbReference type="SAM" id="MobiDB-lite"/>
    </source>
</evidence>
<dbReference type="SUPFAM" id="SSF48452">
    <property type="entry name" value="TPR-like"/>
    <property type="match status" value="1"/>
</dbReference>
<dbReference type="GO" id="GO:0017004">
    <property type="term" value="P:cytochrome complex assembly"/>
    <property type="evidence" value="ECO:0007669"/>
    <property type="project" value="UniProtKB-KW"/>
</dbReference>
<proteinExistence type="predicted"/>
<dbReference type="EMBL" id="CP024201">
    <property type="protein sequence ID" value="ATQ42149.1"/>
    <property type="molecule type" value="Genomic_DNA"/>
</dbReference>
<feature type="repeat" description="TPR" evidence="5">
    <location>
        <begin position="154"/>
        <end position="187"/>
    </location>
</feature>
<comment type="subcellular location">
    <subcellularLocation>
        <location evidence="1">Cell envelope</location>
    </subcellularLocation>
</comment>
<dbReference type="PROSITE" id="PS50005">
    <property type="entry name" value="TPR"/>
    <property type="match status" value="1"/>
</dbReference>
<dbReference type="Proteomes" id="UP000228945">
    <property type="component" value="Chromosome"/>
</dbReference>
<dbReference type="InterPro" id="IPR017560">
    <property type="entry name" value="Cyt_c_biogenesis_CcmI"/>
</dbReference>
<protein>
    <submittedName>
        <fullName evidence="8">C-type cytochrome biogenesis protein CcmI</fullName>
    </submittedName>
</protein>
<gene>
    <name evidence="8" type="primary">ccmI</name>
    <name evidence="8" type="ORF">CSW64_06840</name>
</gene>
<keyword evidence="4 5" id="KW-0802">TPR repeat</keyword>
<dbReference type="Gene3D" id="1.25.40.10">
    <property type="entry name" value="Tetratricopeptide repeat domain"/>
    <property type="match status" value="2"/>
</dbReference>
<dbReference type="NCBIfam" id="TIGR03142">
    <property type="entry name" value="cytochro_ccmI"/>
    <property type="match status" value="1"/>
</dbReference>
<evidence type="ECO:0000313" key="8">
    <source>
        <dbReference type="EMBL" id="ATQ42149.1"/>
    </source>
</evidence>
<accession>A0A2D2AVV8</accession>
<evidence type="ECO:0000259" key="7">
    <source>
        <dbReference type="Pfam" id="PF23914"/>
    </source>
</evidence>
<dbReference type="GO" id="GO:0005886">
    <property type="term" value="C:plasma membrane"/>
    <property type="evidence" value="ECO:0007669"/>
    <property type="project" value="TreeGrafter"/>
</dbReference>
<keyword evidence="9" id="KW-1185">Reference proteome</keyword>
<organism evidence="8 9">
    <name type="scientific">Caulobacter mirabilis</name>
    <dbReference type="NCBI Taxonomy" id="69666"/>
    <lineage>
        <taxon>Bacteria</taxon>
        <taxon>Pseudomonadati</taxon>
        <taxon>Pseudomonadota</taxon>
        <taxon>Alphaproteobacteria</taxon>
        <taxon>Caulobacterales</taxon>
        <taxon>Caulobacteraceae</taxon>
        <taxon>Caulobacter</taxon>
    </lineage>
</organism>
<evidence type="ECO:0000256" key="3">
    <source>
        <dbReference type="ARBA" id="ARBA00022748"/>
    </source>
</evidence>
<dbReference type="PANTHER" id="PTHR47870">
    <property type="entry name" value="CYTOCHROME C-TYPE BIOGENESIS PROTEIN CCMH"/>
    <property type="match status" value="1"/>
</dbReference>
<evidence type="ECO:0000313" key="9">
    <source>
        <dbReference type="Proteomes" id="UP000228945"/>
    </source>
</evidence>
<keyword evidence="2" id="KW-0677">Repeat</keyword>
<dbReference type="RefSeq" id="WP_099621406.1">
    <property type="nucleotide sequence ID" value="NZ_CP024201.1"/>
</dbReference>
<dbReference type="InterPro" id="IPR019734">
    <property type="entry name" value="TPR_rpt"/>
</dbReference>
<feature type="domain" description="Cytochrome c-type biogenesis protein H TPR" evidence="7">
    <location>
        <begin position="122"/>
        <end position="261"/>
    </location>
</feature>
<feature type="compositionally biased region" description="Low complexity" evidence="6">
    <location>
        <begin position="289"/>
        <end position="301"/>
    </location>
</feature>
<sequence>MFAFWIAAAALSAAVAWLMLRGARAAERRVGEGDPAVAVHRRQLAEIDDLAARGLLPETEVRAARAEAGRRLLAAADAAAPATGLGGRRLALAATIAAPLLAVGTYVAVGSPGTPDQPFARRLAEWRAGDPGKLDAPQIAAVLRAVTAERPNDAEAFRNLALAEMASGDVRAATTALRRAVAVAPDRADLWAALGEAFVAEGEGQVGEDARTAFREAVKRDPKSLSARYFLARGEIAEGRAAEGLAAWRALAADLPVGDPNRTALIAEIAQVEKTGGLAEQGREQGPDAAAAQAQAQARAQGGEGLPDADAIRGMVEGLAARLEAEPNDPQGWVRLVRAWSVLGETGKRDAARARAKTLFNDDPDVLRALDQAAEAPR</sequence>
<dbReference type="InterPro" id="IPR011990">
    <property type="entry name" value="TPR-like_helical_dom_sf"/>
</dbReference>
<reference evidence="8 9" key="1">
    <citation type="submission" date="2017-10" db="EMBL/GenBank/DDBJ databases">
        <title>Genome sequence of Caulobacter mirabilis FWC38.</title>
        <authorList>
            <person name="Fiebig A."/>
            <person name="Crosson S."/>
        </authorList>
    </citation>
    <scope>NUCLEOTIDE SEQUENCE [LARGE SCALE GENOMIC DNA]</scope>
    <source>
        <strain evidence="8 9">FWC 38</strain>
    </source>
</reference>
<dbReference type="Pfam" id="PF23914">
    <property type="entry name" value="TPR_CcmH_CycH"/>
    <property type="match status" value="1"/>
</dbReference>
<feature type="region of interest" description="Disordered" evidence="6">
    <location>
        <begin position="277"/>
        <end position="309"/>
    </location>
</feature>
<evidence type="ECO:0000256" key="1">
    <source>
        <dbReference type="ARBA" id="ARBA00004196"/>
    </source>
</evidence>
<dbReference type="GO" id="GO:0030313">
    <property type="term" value="C:cell envelope"/>
    <property type="evidence" value="ECO:0007669"/>
    <property type="project" value="UniProtKB-SubCell"/>
</dbReference>
<keyword evidence="3" id="KW-0201">Cytochrome c-type biogenesis</keyword>
<dbReference type="AlphaFoldDB" id="A0A2D2AVV8"/>
<evidence type="ECO:0000256" key="5">
    <source>
        <dbReference type="PROSITE-ProRule" id="PRU00339"/>
    </source>
</evidence>
<dbReference type="KEGG" id="cmb:CSW64_06840"/>
<dbReference type="InterPro" id="IPR056413">
    <property type="entry name" value="TPR_CcmH_CycH"/>
</dbReference>
<name>A0A2D2AVV8_9CAUL</name>
<dbReference type="InterPro" id="IPR051263">
    <property type="entry name" value="C-type_cytochrome_biogenesis"/>
</dbReference>